<dbReference type="GO" id="GO:0004787">
    <property type="term" value="F:thiamine diphosphate phosphatase activity"/>
    <property type="evidence" value="ECO:0007669"/>
    <property type="project" value="InterPro"/>
</dbReference>
<evidence type="ECO:0000259" key="5">
    <source>
        <dbReference type="PROSITE" id="PS51462"/>
    </source>
</evidence>
<comment type="cofactor">
    <cofactor evidence="4">
        <name>Mg(2+)</name>
        <dbReference type="ChEBI" id="CHEBI:18420"/>
    </cofactor>
</comment>
<keyword evidence="4" id="KW-0378">Hydrolase</keyword>
<evidence type="ECO:0000313" key="6">
    <source>
        <dbReference type="EMBL" id="SFU37280.1"/>
    </source>
</evidence>
<name>A0A1I7FM74_9BURK</name>
<evidence type="ECO:0000256" key="1">
    <source>
        <dbReference type="ARBA" id="ARBA00007608"/>
    </source>
</evidence>
<evidence type="ECO:0000256" key="4">
    <source>
        <dbReference type="RuleBase" id="RU364043"/>
    </source>
</evidence>
<feature type="domain" description="Nudix hydrolase" evidence="5">
    <location>
        <begin position="21"/>
        <end position="154"/>
    </location>
</feature>
<dbReference type="PANTHER" id="PTHR43222:SF11">
    <property type="entry name" value="PHOSPHATASE NUDJ"/>
    <property type="match status" value="1"/>
</dbReference>
<comment type="similarity">
    <text evidence="1 4">Belongs to the Nudix hydrolase family. NudJ subfamily.</text>
</comment>
<dbReference type="GO" id="GO:0017110">
    <property type="term" value="F:nucleoside diphosphate phosphatase activity"/>
    <property type="evidence" value="ECO:0007669"/>
    <property type="project" value="InterPro"/>
</dbReference>
<dbReference type="EMBL" id="FPBX01000002">
    <property type="protein sequence ID" value="SFU37280.1"/>
    <property type="molecule type" value="Genomic_DNA"/>
</dbReference>
<dbReference type="Pfam" id="PF00293">
    <property type="entry name" value="NUDIX"/>
    <property type="match status" value="1"/>
</dbReference>
<dbReference type="InterPro" id="IPR033713">
    <property type="entry name" value="NudJ"/>
</dbReference>
<dbReference type="STRING" id="343013.SAMN04489707_1002167"/>
<evidence type="ECO:0000313" key="7">
    <source>
        <dbReference type="Proteomes" id="UP000183656"/>
    </source>
</evidence>
<dbReference type="PANTHER" id="PTHR43222">
    <property type="entry name" value="NUDIX HYDROLASE 23"/>
    <property type="match status" value="1"/>
</dbReference>
<dbReference type="Proteomes" id="UP000183656">
    <property type="component" value="Unassembled WGS sequence"/>
</dbReference>
<dbReference type="SUPFAM" id="SSF55811">
    <property type="entry name" value="Nudix"/>
    <property type="match status" value="1"/>
</dbReference>
<sequence length="186" mass="20887">MVHGVIFAAWRAAIMRAMPNRWKPNVTVAAIVEHEGRFLLVEEDTADGLRLNNPAGHLDPGESPLQACVREVLEETAYDFEPEALVGVYLNRFTRTRTGDDITYLRFAFAGRVGTHHGWRTLDDGIVRAVWLTLPEIRACAERHRSPLVLQCLEDYLAGRRAPLELVHTDASVLQVPGHTRRTALT</sequence>
<dbReference type="GO" id="GO:0017111">
    <property type="term" value="F:ribonucleoside triphosphate phosphatase activity"/>
    <property type="evidence" value="ECO:0007669"/>
    <property type="project" value="InterPro"/>
</dbReference>
<evidence type="ECO:0000256" key="2">
    <source>
        <dbReference type="ARBA" id="ARBA00011245"/>
    </source>
</evidence>
<dbReference type="Gene3D" id="3.90.79.10">
    <property type="entry name" value="Nucleoside Triphosphate Pyrophosphohydrolase"/>
    <property type="match status" value="1"/>
</dbReference>
<dbReference type="InterPro" id="IPR000086">
    <property type="entry name" value="NUDIX_hydrolase_dom"/>
</dbReference>
<dbReference type="PROSITE" id="PS51462">
    <property type="entry name" value="NUDIX"/>
    <property type="match status" value="1"/>
</dbReference>
<dbReference type="InterPro" id="IPR015797">
    <property type="entry name" value="NUDIX_hydrolase-like_dom_sf"/>
</dbReference>
<proteinExistence type="inferred from homology"/>
<gene>
    <name evidence="4" type="primary">nudJ</name>
    <name evidence="6" type="ORF">SAMN04489707_1002167</name>
</gene>
<dbReference type="CDD" id="cd03675">
    <property type="entry name" value="NUDIX_Hydrolase"/>
    <property type="match status" value="1"/>
</dbReference>
<keyword evidence="7" id="KW-1185">Reference proteome</keyword>
<organism evidence="6 7">
    <name type="scientific">Paenacidovorax caeni</name>
    <dbReference type="NCBI Taxonomy" id="343013"/>
    <lineage>
        <taxon>Bacteria</taxon>
        <taxon>Pseudomonadati</taxon>
        <taxon>Pseudomonadota</taxon>
        <taxon>Betaproteobacteria</taxon>
        <taxon>Burkholderiales</taxon>
        <taxon>Comamonadaceae</taxon>
        <taxon>Paenacidovorax</taxon>
    </lineage>
</organism>
<comment type="subunit">
    <text evidence="2 4">Monomer.</text>
</comment>
<dbReference type="EC" id="3.6.1.-" evidence="4"/>
<dbReference type="AlphaFoldDB" id="A0A1I7FM74"/>
<accession>A0A1I7FM74</accession>
<keyword evidence="4" id="KW-0460">Magnesium</keyword>
<evidence type="ECO:0000256" key="3">
    <source>
        <dbReference type="ARBA" id="ARBA00015552"/>
    </source>
</evidence>
<protein>
    <recommendedName>
        <fullName evidence="3 4">Phosphatase NudJ</fullName>
        <ecNumber evidence="4">3.6.1.-</ecNumber>
    </recommendedName>
</protein>
<reference evidence="6 7" key="1">
    <citation type="submission" date="2016-10" db="EMBL/GenBank/DDBJ databases">
        <authorList>
            <person name="de Groot N.N."/>
        </authorList>
    </citation>
    <scope>NUCLEOTIDE SEQUENCE [LARGE SCALE GENOMIC DNA]</scope>
    <source>
        <strain evidence="6 7">R-24608</strain>
    </source>
</reference>